<keyword evidence="3 5" id="KW-0460">Magnesium</keyword>
<dbReference type="PIRSF" id="PIRSF015582">
    <property type="entry name" value="Cit_lyase_B"/>
    <property type="match status" value="1"/>
</dbReference>
<evidence type="ECO:0000313" key="7">
    <source>
        <dbReference type="EMBL" id="MBB4912244.1"/>
    </source>
</evidence>
<evidence type="ECO:0000256" key="3">
    <source>
        <dbReference type="ARBA" id="ARBA00022842"/>
    </source>
</evidence>
<dbReference type="InterPro" id="IPR005000">
    <property type="entry name" value="Aldolase/citrate-lyase_domain"/>
</dbReference>
<dbReference type="RefSeq" id="WP_184816250.1">
    <property type="nucleotide sequence ID" value="NZ_JACHJQ010000012.1"/>
</dbReference>
<evidence type="ECO:0000256" key="4">
    <source>
        <dbReference type="PIRSR" id="PIRSR015582-1"/>
    </source>
</evidence>
<feature type="domain" description="HpcH/HpaI aldolase/citrate lyase" evidence="6">
    <location>
        <begin position="5"/>
        <end position="217"/>
    </location>
</feature>
<reference evidence="7 8" key="1">
    <citation type="submission" date="2020-08" db="EMBL/GenBank/DDBJ databases">
        <title>Genomic Encyclopedia of Type Strains, Phase III (KMG-III): the genomes of soil and plant-associated and newly described type strains.</title>
        <authorList>
            <person name="Whitman W."/>
        </authorList>
    </citation>
    <scope>NUCLEOTIDE SEQUENCE [LARGE SCALE GENOMIC DNA]</scope>
    <source>
        <strain evidence="7 8">CECT 8960</strain>
    </source>
</reference>
<evidence type="ECO:0000313" key="8">
    <source>
        <dbReference type="Proteomes" id="UP000520767"/>
    </source>
</evidence>
<dbReference type="InterPro" id="IPR015813">
    <property type="entry name" value="Pyrv/PenolPyrv_kinase-like_dom"/>
</dbReference>
<name>A0A7W7QF89_9PSEU</name>
<proteinExistence type="predicted"/>
<dbReference type="GO" id="GO:0008816">
    <property type="term" value="F:citryl-CoA lyase activity"/>
    <property type="evidence" value="ECO:0007669"/>
    <property type="project" value="UniProtKB-EC"/>
</dbReference>
<dbReference type="AlphaFoldDB" id="A0A7W7QF89"/>
<feature type="binding site" evidence="4">
    <location>
        <position position="117"/>
    </location>
    <ligand>
        <name>substrate</name>
    </ligand>
</feature>
<evidence type="ECO:0000256" key="2">
    <source>
        <dbReference type="ARBA" id="ARBA00022723"/>
    </source>
</evidence>
<dbReference type="PANTHER" id="PTHR32308">
    <property type="entry name" value="LYASE BETA SUBUNIT, PUTATIVE (AFU_ORTHOLOGUE AFUA_4G13030)-RELATED"/>
    <property type="match status" value="1"/>
</dbReference>
<dbReference type="GO" id="GO:0006107">
    <property type="term" value="P:oxaloacetate metabolic process"/>
    <property type="evidence" value="ECO:0007669"/>
    <property type="project" value="TreeGrafter"/>
</dbReference>
<sequence length="280" mass="29813">MTPARSWLYVPAHDERKIAKARTAGADAVILDLEDGTPADSKEIARDLVARELADRPGPARYWVRINAVEPGTGWQDDLATARTAHGVVIPKVSRPDQVHAVHDRSGDLELAPIVTENAAGVLAMERTLTAAPTVRTAFWGAEDLRADLGARANRDDRGELLDVFRVVRSLFLVQCAAAGVAAVDTPCLDIRDLAAVATDSRAAYLLGFAGKQVIHPAHVRGVNAGFLPTPEEVAAAQEVVAAFGDRDGGAYRVAGAMVDQPHLRSAKLVLARATEAGER</sequence>
<dbReference type="EMBL" id="JACHJQ010000012">
    <property type="protein sequence ID" value="MBB4912244.1"/>
    <property type="molecule type" value="Genomic_DNA"/>
</dbReference>
<organism evidence="7 8">
    <name type="scientific">Actinophytocola algeriensis</name>
    <dbReference type="NCBI Taxonomy" id="1768010"/>
    <lineage>
        <taxon>Bacteria</taxon>
        <taxon>Bacillati</taxon>
        <taxon>Actinomycetota</taxon>
        <taxon>Actinomycetes</taxon>
        <taxon>Pseudonocardiales</taxon>
        <taxon>Pseudonocardiaceae</taxon>
    </lineage>
</organism>
<dbReference type="Gene3D" id="3.20.20.60">
    <property type="entry name" value="Phosphoenolpyruvate-binding domains"/>
    <property type="match status" value="1"/>
</dbReference>
<feature type="binding site" evidence="5">
    <location>
        <position position="144"/>
    </location>
    <ligand>
        <name>Mg(2+)</name>
        <dbReference type="ChEBI" id="CHEBI:18420"/>
    </ligand>
</feature>
<dbReference type="InterPro" id="IPR040442">
    <property type="entry name" value="Pyrv_kinase-like_dom_sf"/>
</dbReference>
<dbReference type="EC" id="4.1.3.34" evidence="7"/>
<keyword evidence="8" id="KW-1185">Reference proteome</keyword>
<dbReference type="PANTHER" id="PTHR32308:SF0">
    <property type="entry name" value="HPCH_HPAI ALDOLASE_CITRATE LYASE DOMAIN-CONTAINING PROTEIN"/>
    <property type="match status" value="1"/>
</dbReference>
<evidence type="ECO:0000256" key="1">
    <source>
        <dbReference type="ARBA" id="ARBA00001946"/>
    </source>
</evidence>
<keyword evidence="2 5" id="KW-0479">Metal-binding</keyword>
<comment type="caution">
    <text evidence="7">The sequence shown here is derived from an EMBL/GenBank/DDBJ whole genome shotgun (WGS) entry which is preliminary data.</text>
</comment>
<accession>A0A7W7QF89</accession>
<gene>
    <name evidence="7" type="ORF">FHR82_008515</name>
</gene>
<feature type="binding site" evidence="5">
    <location>
        <position position="117"/>
    </location>
    <ligand>
        <name>Mg(2+)</name>
        <dbReference type="ChEBI" id="CHEBI:18420"/>
    </ligand>
</feature>
<protein>
    <submittedName>
        <fullName evidence="7">Citrate lyase subunit beta/citryl-CoA lyase</fullName>
        <ecNumber evidence="7">4.1.3.34</ecNumber>
    </submittedName>
</protein>
<dbReference type="InterPro" id="IPR011206">
    <property type="entry name" value="Citrate_lyase_beta/mcl1/mcl2"/>
</dbReference>
<dbReference type="SUPFAM" id="SSF51621">
    <property type="entry name" value="Phosphoenolpyruvate/pyruvate domain"/>
    <property type="match status" value="1"/>
</dbReference>
<keyword evidence="7" id="KW-0456">Lyase</keyword>
<dbReference type="Pfam" id="PF03328">
    <property type="entry name" value="HpcH_HpaI"/>
    <property type="match status" value="1"/>
</dbReference>
<evidence type="ECO:0000259" key="6">
    <source>
        <dbReference type="Pfam" id="PF03328"/>
    </source>
</evidence>
<dbReference type="Proteomes" id="UP000520767">
    <property type="component" value="Unassembled WGS sequence"/>
</dbReference>
<feature type="binding site" evidence="4">
    <location>
        <position position="65"/>
    </location>
    <ligand>
        <name>substrate</name>
    </ligand>
</feature>
<dbReference type="GO" id="GO:0000287">
    <property type="term" value="F:magnesium ion binding"/>
    <property type="evidence" value="ECO:0007669"/>
    <property type="project" value="TreeGrafter"/>
</dbReference>
<comment type="cofactor">
    <cofactor evidence="1">
        <name>Mg(2+)</name>
        <dbReference type="ChEBI" id="CHEBI:18420"/>
    </cofactor>
</comment>
<evidence type="ECO:0000256" key="5">
    <source>
        <dbReference type="PIRSR" id="PIRSR015582-2"/>
    </source>
</evidence>